<organism evidence="1 2">
    <name type="scientific">Exophiala oligosperma</name>
    <dbReference type="NCBI Taxonomy" id="215243"/>
    <lineage>
        <taxon>Eukaryota</taxon>
        <taxon>Fungi</taxon>
        <taxon>Dikarya</taxon>
        <taxon>Ascomycota</taxon>
        <taxon>Pezizomycotina</taxon>
        <taxon>Eurotiomycetes</taxon>
        <taxon>Chaetothyriomycetidae</taxon>
        <taxon>Chaetothyriales</taxon>
        <taxon>Herpotrichiellaceae</taxon>
        <taxon>Exophiala</taxon>
    </lineage>
</organism>
<dbReference type="HOGENOM" id="CLU_1917074_0_0_1"/>
<gene>
    <name evidence="1" type="ORF">PV06_03712</name>
</gene>
<dbReference type="AlphaFoldDB" id="A0A0D2EBE3"/>
<sequence length="132" mass="15679">MDHLFFHHKGGNKIQKEEIFVEGIITTMLKTLDSPIRHHNHRRHLQRPCHHRDVDVTGSHMWTETGQYPSQPSGKCSTLFSPFFSCLFLGLRMVRWFWTWPEWNGREWTEYLVTVAGKKNSNHFRSQFNGIV</sequence>
<dbReference type="VEuPathDB" id="FungiDB:PV06_03712"/>
<reference evidence="1 2" key="1">
    <citation type="submission" date="2015-01" db="EMBL/GenBank/DDBJ databases">
        <title>The Genome Sequence of Exophiala oligosperma CBS72588.</title>
        <authorList>
            <consortium name="The Broad Institute Genomics Platform"/>
            <person name="Cuomo C."/>
            <person name="de Hoog S."/>
            <person name="Gorbushina A."/>
            <person name="Stielow B."/>
            <person name="Teixiera M."/>
            <person name="Abouelleil A."/>
            <person name="Chapman S.B."/>
            <person name="Priest M."/>
            <person name="Young S.K."/>
            <person name="Wortman J."/>
            <person name="Nusbaum C."/>
            <person name="Birren B."/>
        </authorList>
    </citation>
    <scope>NUCLEOTIDE SEQUENCE [LARGE SCALE GENOMIC DNA]</scope>
    <source>
        <strain evidence="1 2">CBS 72588</strain>
    </source>
</reference>
<accession>A0A0D2EBE3</accession>
<keyword evidence="2" id="KW-1185">Reference proteome</keyword>
<protein>
    <submittedName>
        <fullName evidence="1">Uncharacterized protein</fullName>
    </submittedName>
</protein>
<dbReference type="RefSeq" id="XP_016265530.1">
    <property type="nucleotide sequence ID" value="XM_016404525.1"/>
</dbReference>
<evidence type="ECO:0000313" key="2">
    <source>
        <dbReference type="Proteomes" id="UP000053342"/>
    </source>
</evidence>
<proteinExistence type="predicted"/>
<dbReference type="EMBL" id="KN847334">
    <property type="protein sequence ID" value="KIW45314.1"/>
    <property type="molecule type" value="Genomic_DNA"/>
</dbReference>
<dbReference type="GeneID" id="27355786"/>
<evidence type="ECO:0000313" key="1">
    <source>
        <dbReference type="EMBL" id="KIW45314.1"/>
    </source>
</evidence>
<dbReference type="Proteomes" id="UP000053342">
    <property type="component" value="Unassembled WGS sequence"/>
</dbReference>
<name>A0A0D2EBE3_9EURO</name>